<evidence type="ECO:0000313" key="3">
    <source>
        <dbReference type="EMBL" id="KAA9107510.1"/>
    </source>
</evidence>
<evidence type="ECO:0008006" key="5">
    <source>
        <dbReference type="Google" id="ProtNLM"/>
    </source>
</evidence>
<keyword evidence="1" id="KW-0472">Membrane</keyword>
<keyword evidence="4" id="KW-1185">Reference proteome</keyword>
<dbReference type="RefSeq" id="WP_150448546.1">
    <property type="nucleotide sequence ID" value="NZ_VYSA01000002.1"/>
</dbReference>
<gene>
    <name evidence="3" type="ORF">F6B43_08525</name>
</gene>
<name>A0A5J5J2D3_9MICO</name>
<sequence>MSRSGRASRAWRGIAAAAVATFFATVSHAAADGTFPSWWGVVLALALAAPVCVLFAARGFSWWRVSAAIVISQALFHAILSLDLSGSAAASSGHVHALAVASEIATGDSHTGAAPGMWMAHVVAAICTVLVWGRGERAARALWELVRSPFRLVLVPISARPVAAAPAVAVRPIPPSRRLAVLSVMRRRGPPVTA</sequence>
<comment type="caution">
    <text evidence="3">The sequence shown here is derived from an EMBL/GenBank/DDBJ whole genome shotgun (WGS) entry which is preliminary data.</text>
</comment>
<proteinExistence type="predicted"/>
<feature type="chain" id="PRO_5023802689" description="MFS transporter" evidence="2">
    <location>
        <begin position="30"/>
        <end position="194"/>
    </location>
</feature>
<protein>
    <recommendedName>
        <fullName evidence="5">MFS transporter</fullName>
    </recommendedName>
</protein>
<dbReference type="Proteomes" id="UP000325827">
    <property type="component" value="Unassembled WGS sequence"/>
</dbReference>
<dbReference type="AlphaFoldDB" id="A0A5J5J2D3"/>
<feature type="signal peptide" evidence="2">
    <location>
        <begin position="1"/>
        <end position="29"/>
    </location>
</feature>
<dbReference type="EMBL" id="VYSA01000002">
    <property type="protein sequence ID" value="KAA9107510.1"/>
    <property type="molecule type" value="Genomic_DNA"/>
</dbReference>
<feature type="transmembrane region" description="Helical" evidence="1">
    <location>
        <begin position="39"/>
        <end position="57"/>
    </location>
</feature>
<feature type="transmembrane region" description="Helical" evidence="1">
    <location>
        <begin position="62"/>
        <end position="82"/>
    </location>
</feature>
<evidence type="ECO:0000256" key="2">
    <source>
        <dbReference type="SAM" id="SignalP"/>
    </source>
</evidence>
<organism evidence="3 4">
    <name type="scientific">Microbacterium rhizomatis</name>
    <dbReference type="NCBI Taxonomy" id="1631477"/>
    <lineage>
        <taxon>Bacteria</taxon>
        <taxon>Bacillati</taxon>
        <taxon>Actinomycetota</taxon>
        <taxon>Actinomycetes</taxon>
        <taxon>Micrococcales</taxon>
        <taxon>Microbacteriaceae</taxon>
        <taxon>Microbacterium</taxon>
    </lineage>
</organism>
<reference evidence="4" key="1">
    <citation type="submission" date="2019-09" db="EMBL/GenBank/DDBJ databases">
        <title>Mumia zhuanghuii sp. nov. isolated from the intestinal contents of plateau pika (Ochotona curzoniae) in the Qinghai-Tibet plateau of China.</title>
        <authorList>
            <person name="Tian Z."/>
        </authorList>
    </citation>
    <scope>NUCLEOTIDE SEQUENCE [LARGE SCALE GENOMIC DNA]</scope>
    <source>
        <strain evidence="4">JCM 30598</strain>
    </source>
</reference>
<evidence type="ECO:0000256" key="1">
    <source>
        <dbReference type="SAM" id="Phobius"/>
    </source>
</evidence>
<dbReference type="OrthoDB" id="5125396at2"/>
<evidence type="ECO:0000313" key="4">
    <source>
        <dbReference type="Proteomes" id="UP000325827"/>
    </source>
</evidence>
<keyword evidence="1" id="KW-1133">Transmembrane helix</keyword>
<keyword evidence="2" id="KW-0732">Signal</keyword>
<feature type="transmembrane region" description="Helical" evidence="1">
    <location>
        <begin position="116"/>
        <end position="133"/>
    </location>
</feature>
<accession>A0A5J5J2D3</accession>
<keyword evidence="1" id="KW-0812">Transmembrane</keyword>